<dbReference type="GO" id="GO:0004867">
    <property type="term" value="F:serine-type endopeptidase inhibitor activity"/>
    <property type="evidence" value="ECO:0007669"/>
    <property type="project" value="InterPro"/>
</dbReference>
<evidence type="ECO:0000259" key="2">
    <source>
        <dbReference type="Pfam" id="PF00079"/>
    </source>
</evidence>
<organism evidence="3 4">
    <name type="scientific">Parelaphostrongylus tenuis</name>
    <name type="common">Meningeal worm</name>
    <dbReference type="NCBI Taxonomy" id="148309"/>
    <lineage>
        <taxon>Eukaryota</taxon>
        <taxon>Metazoa</taxon>
        <taxon>Ecdysozoa</taxon>
        <taxon>Nematoda</taxon>
        <taxon>Chromadorea</taxon>
        <taxon>Rhabditida</taxon>
        <taxon>Rhabditina</taxon>
        <taxon>Rhabditomorpha</taxon>
        <taxon>Strongyloidea</taxon>
        <taxon>Metastrongylidae</taxon>
        <taxon>Parelaphostrongylus</taxon>
    </lineage>
</organism>
<evidence type="ECO:0000256" key="1">
    <source>
        <dbReference type="ARBA" id="ARBA00009500"/>
    </source>
</evidence>
<proteinExistence type="inferred from homology"/>
<dbReference type="Pfam" id="PF00079">
    <property type="entry name" value="Serpin"/>
    <property type="match status" value="1"/>
</dbReference>
<evidence type="ECO:0000313" key="4">
    <source>
        <dbReference type="Proteomes" id="UP001196413"/>
    </source>
</evidence>
<dbReference type="PANTHER" id="PTHR11461">
    <property type="entry name" value="SERINE PROTEASE INHIBITOR, SERPIN"/>
    <property type="match status" value="1"/>
</dbReference>
<dbReference type="InterPro" id="IPR042178">
    <property type="entry name" value="Serpin_sf_1"/>
</dbReference>
<keyword evidence="4" id="KW-1185">Reference proteome</keyword>
<dbReference type="EMBL" id="JAHQIW010005442">
    <property type="protein sequence ID" value="KAJ1366012.1"/>
    <property type="molecule type" value="Genomic_DNA"/>
</dbReference>
<dbReference type="InterPro" id="IPR042185">
    <property type="entry name" value="Serpin_sf_2"/>
</dbReference>
<dbReference type="InterPro" id="IPR036186">
    <property type="entry name" value="Serpin_sf"/>
</dbReference>
<comment type="similarity">
    <text evidence="1">Belongs to the serpin family.</text>
</comment>
<comment type="caution">
    <text evidence="3">The sequence shown here is derived from an EMBL/GenBank/DDBJ whole genome shotgun (WGS) entry which is preliminary data.</text>
</comment>
<accession>A0AAD5QY66</accession>
<sequence>MLHAGARGETKKQIDERIAKGALENNITNYFLNFLNEILNTTDGVRVNLANGFFLDKYFTIKKEYESKIVSKFHAKVEALDFRRAEHTATIIGQFINKTTEGKVHALISADIVKGPLLLQLYLQLIMEGLKGSVSLVTSAIYFTAEWLEEFYKSLNSKAMFHSSEAVSREVEFMSDFKVYRQYAEDDEVEMLSLPYKDASYAFNMILPKKRFGLQSIRSKIDGTRFKICYPS</sequence>
<dbReference type="InterPro" id="IPR023796">
    <property type="entry name" value="Serpin_dom"/>
</dbReference>
<name>A0AAD5QY66_PARTN</name>
<protein>
    <recommendedName>
        <fullName evidence="2">Serpin domain-containing protein</fullName>
    </recommendedName>
</protein>
<dbReference type="GO" id="GO:0005615">
    <property type="term" value="C:extracellular space"/>
    <property type="evidence" value="ECO:0007669"/>
    <property type="project" value="InterPro"/>
</dbReference>
<reference evidence="3" key="1">
    <citation type="submission" date="2021-06" db="EMBL/GenBank/DDBJ databases">
        <title>Parelaphostrongylus tenuis whole genome reference sequence.</title>
        <authorList>
            <person name="Garwood T.J."/>
            <person name="Larsen P.A."/>
            <person name="Fountain-Jones N.M."/>
            <person name="Garbe J.R."/>
            <person name="Macchietto M.G."/>
            <person name="Kania S.A."/>
            <person name="Gerhold R.W."/>
            <person name="Richards J.E."/>
            <person name="Wolf T.M."/>
        </authorList>
    </citation>
    <scope>NUCLEOTIDE SEQUENCE</scope>
    <source>
        <strain evidence="3">MNPRO001-30</strain>
        <tissue evidence="3">Meninges</tissue>
    </source>
</reference>
<dbReference type="Gene3D" id="3.30.497.10">
    <property type="entry name" value="Antithrombin, subunit I, domain 2"/>
    <property type="match status" value="1"/>
</dbReference>
<evidence type="ECO:0000313" key="3">
    <source>
        <dbReference type="EMBL" id="KAJ1366012.1"/>
    </source>
</evidence>
<dbReference type="PANTHER" id="PTHR11461:SF211">
    <property type="entry name" value="GH10112P-RELATED"/>
    <property type="match status" value="1"/>
</dbReference>
<dbReference type="AlphaFoldDB" id="A0AAD5QY66"/>
<feature type="domain" description="Serpin" evidence="2">
    <location>
        <begin position="1"/>
        <end position="224"/>
    </location>
</feature>
<gene>
    <name evidence="3" type="ORF">KIN20_026522</name>
</gene>
<dbReference type="Proteomes" id="UP001196413">
    <property type="component" value="Unassembled WGS sequence"/>
</dbReference>
<dbReference type="SUPFAM" id="SSF56574">
    <property type="entry name" value="Serpins"/>
    <property type="match status" value="1"/>
</dbReference>
<dbReference type="InterPro" id="IPR000215">
    <property type="entry name" value="Serpin_fam"/>
</dbReference>
<dbReference type="Gene3D" id="2.30.39.10">
    <property type="entry name" value="Alpha-1-antitrypsin, domain 1"/>
    <property type="match status" value="1"/>
</dbReference>